<name>A0ABY7LCR5_9GAMM</name>
<feature type="transmembrane region" description="Helical" evidence="1">
    <location>
        <begin position="33"/>
        <end position="52"/>
    </location>
</feature>
<feature type="transmembrane region" description="Helical" evidence="1">
    <location>
        <begin position="251"/>
        <end position="270"/>
    </location>
</feature>
<feature type="transmembrane region" description="Helical" evidence="1">
    <location>
        <begin position="212"/>
        <end position="245"/>
    </location>
</feature>
<keyword evidence="1" id="KW-1133">Transmembrane helix</keyword>
<dbReference type="Proteomes" id="UP001164676">
    <property type="component" value="Chromosome"/>
</dbReference>
<proteinExistence type="predicted"/>
<gene>
    <name evidence="2" type="ORF">N7E60_09525</name>
</gene>
<evidence type="ECO:0000256" key="1">
    <source>
        <dbReference type="SAM" id="Phobius"/>
    </source>
</evidence>
<feature type="transmembrane region" description="Helical" evidence="1">
    <location>
        <begin position="141"/>
        <end position="170"/>
    </location>
</feature>
<dbReference type="EMBL" id="CP114584">
    <property type="protein sequence ID" value="WBA13966.1"/>
    <property type="molecule type" value="Genomic_DNA"/>
</dbReference>
<organism evidence="2 3">
    <name type="scientific">Salinivibrio proteolyticus</name>
    <dbReference type="NCBI Taxonomy" id="334715"/>
    <lineage>
        <taxon>Bacteria</taxon>
        <taxon>Pseudomonadati</taxon>
        <taxon>Pseudomonadota</taxon>
        <taxon>Gammaproteobacteria</taxon>
        <taxon>Vibrionales</taxon>
        <taxon>Vibrionaceae</taxon>
        <taxon>Salinivibrio</taxon>
    </lineage>
</organism>
<evidence type="ECO:0000313" key="3">
    <source>
        <dbReference type="Proteomes" id="UP001164676"/>
    </source>
</evidence>
<dbReference type="RefSeq" id="WP_269597326.1">
    <property type="nucleotide sequence ID" value="NZ_CP114584.1"/>
</dbReference>
<feature type="transmembrane region" description="Helical" evidence="1">
    <location>
        <begin position="324"/>
        <end position="344"/>
    </location>
</feature>
<feature type="transmembrane region" description="Helical" evidence="1">
    <location>
        <begin position="6"/>
        <end position="26"/>
    </location>
</feature>
<keyword evidence="1" id="KW-0472">Membrane</keyword>
<keyword evidence="1" id="KW-0812">Transmembrane</keyword>
<feature type="transmembrane region" description="Helical" evidence="1">
    <location>
        <begin position="390"/>
        <end position="410"/>
    </location>
</feature>
<accession>A0ABY7LCR5</accession>
<keyword evidence="3" id="KW-1185">Reference proteome</keyword>
<feature type="transmembrane region" description="Helical" evidence="1">
    <location>
        <begin position="291"/>
        <end position="312"/>
    </location>
</feature>
<sequence>MWASGLYLSLVIGLAIMLGHELKISLSIKSDVIYAFLLFLLLALLMTMPLGMHHADYFRTFPLLEAEKGIGTVLRGWYDDTVFHVSIIQSILNFGYPSIGQHGAPPMIYHVLSHYFDAFIVFATGLDPFDAYGMFALLKRFALLAMLCLLVSKLVGETPFIAMFGFTVFIPLNIDMWLPVISHGLWLPTLIFLGTLPWVYRKLFIQESNSLIDLISFFLLVIVISFGKVSFGFIYAAFIGCVVLFKHPKSSSTYVLGALWLLFFYLYSMNMPIESSATHGLNLRNVTFSSVLDLVASSHWIAYAICFCVLPALIIRKTNIQQCYFFSSSGFLIIICAIVVSVCTNLGPADKGYFQLATYTVLLSYSFILIGLNIPIFVDNANKNKLYESVLYVLLVVVMSIYSIVNFSTFSEKLLDRNREPYRVLNNSLMQPNLSLFSSIKNWRNRGWFISESGEIYTFRRKVNETIDRSNHSKAESALYLPSEVYHELPHDYGEKWAAGMFLYSVTGVPLLNAIKEEKVRGYGIYLYGNDAKRKRAGDFLLEEACDVSKVKQVLVVNSFSPPVIESLNCIGKNRSKEKQSKQGKA</sequence>
<evidence type="ECO:0000313" key="2">
    <source>
        <dbReference type="EMBL" id="WBA13966.1"/>
    </source>
</evidence>
<protein>
    <submittedName>
        <fullName evidence="2">Uncharacterized protein</fullName>
    </submittedName>
</protein>
<feature type="transmembrane region" description="Helical" evidence="1">
    <location>
        <begin position="176"/>
        <end position="200"/>
    </location>
</feature>
<feature type="transmembrane region" description="Helical" evidence="1">
    <location>
        <begin position="356"/>
        <end position="378"/>
    </location>
</feature>
<reference evidence="2" key="1">
    <citation type="submission" date="2022-09" db="EMBL/GenBank/DDBJ databases">
        <authorList>
            <person name="Li Z.-J."/>
        </authorList>
    </citation>
    <scope>NUCLEOTIDE SEQUENCE</scope>
    <source>
        <strain evidence="2">TGB10</strain>
    </source>
</reference>